<dbReference type="HOGENOM" id="CLU_026673_11_5_0"/>
<feature type="domain" description="Enoyl reductase (ER)" evidence="7">
    <location>
        <begin position="9"/>
        <end position="343"/>
    </location>
</feature>
<gene>
    <name evidence="8" type="ordered locus">Sterm_3219</name>
</gene>
<keyword evidence="4 6" id="KW-0862">Zinc</keyword>
<dbReference type="SUPFAM" id="SSF50129">
    <property type="entry name" value="GroES-like"/>
    <property type="match status" value="1"/>
</dbReference>
<dbReference type="Pfam" id="PF00107">
    <property type="entry name" value="ADH_zinc_N"/>
    <property type="match status" value="1"/>
</dbReference>
<protein>
    <submittedName>
        <fullName evidence="8">Alcohol dehydrogenase zinc-binding domain protein</fullName>
    </submittedName>
</protein>
<keyword evidence="9" id="KW-1185">Reference proteome</keyword>
<evidence type="ECO:0000256" key="6">
    <source>
        <dbReference type="RuleBase" id="RU361277"/>
    </source>
</evidence>
<dbReference type="SUPFAM" id="SSF51735">
    <property type="entry name" value="NAD(P)-binding Rossmann-fold domains"/>
    <property type="match status" value="1"/>
</dbReference>
<evidence type="ECO:0000313" key="9">
    <source>
        <dbReference type="Proteomes" id="UP000000845"/>
    </source>
</evidence>
<dbReference type="AlphaFoldDB" id="D1APM6"/>
<evidence type="ECO:0000256" key="4">
    <source>
        <dbReference type="ARBA" id="ARBA00022833"/>
    </source>
</evidence>
<dbReference type="InterPro" id="IPR036291">
    <property type="entry name" value="NAD(P)-bd_dom_sf"/>
</dbReference>
<dbReference type="CDD" id="cd05285">
    <property type="entry name" value="sorbitol_DH"/>
    <property type="match status" value="1"/>
</dbReference>
<reference evidence="9" key="1">
    <citation type="submission" date="2009-09" db="EMBL/GenBank/DDBJ databases">
        <title>The complete chromosome of Sebaldella termitidis ATCC 33386.</title>
        <authorList>
            <consortium name="US DOE Joint Genome Institute (JGI-PGF)"/>
            <person name="Lucas S."/>
            <person name="Copeland A."/>
            <person name="Lapidus A."/>
            <person name="Glavina del Rio T."/>
            <person name="Dalin E."/>
            <person name="Tice H."/>
            <person name="Bruce D."/>
            <person name="Goodwin L."/>
            <person name="Pitluck S."/>
            <person name="Kyrpides N."/>
            <person name="Mavromatis K."/>
            <person name="Ivanova N."/>
            <person name="Mikhailova N."/>
            <person name="Sims D."/>
            <person name="Meincke L."/>
            <person name="Brettin T."/>
            <person name="Detter J.C."/>
            <person name="Han C."/>
            <person name="Larimer F."/>
            <person name="Land M."/>
            <person name="Hauser L."/>
            <person name="Markowitz V."/>
            <person name="Cheng J.F."/>
            <person name="Hugenholtz P."/>
            <person name="Woyke T."/>
            <person name="Wu D."/>
            <person name="Eisen J.A."/>
        </authorList>
    </citation>
    <scope>NUCLEOTIDE SEQUENCE [LARGE SCALE GENOMIC DNA]</scope>
    <source>
        <strain evidence="9">ATCC 33386 / NCTC 11300</strain>
    </source>
</reference>
<dbReference type="Proteomes" id="UP000000845">
    <property type="component" value="Chromosome"/>
</dbReference>
<evidence type="ECO:0000256" key="1">
    <source>
        <dbReference type="ARBA" id="ARBA00001947"/>
    </source>
</evidence>
<dbReference type="InterPro" id="IPR020843">
    <property type="entry name" value="ER"/>
</dbReference>
<organism evidence="8 9">
    <name type="scientific">Sebaldella termitidis (strain ATCC 33386 / NCTC 11300)</name>
    <dbReference type="NCBI Taxonomy" id="526218"/>
    <lineage>
        <taxon>Bacteria</taxon>
        <taxon>Fusobacteriati</taxon>
        <taxon>Fusobacteriota</taxon>
        <taxon>Fusobacteriia</taxon>
        <taxon>Fusobacteriales</taxon>
        <taxon>Leptotrichiaceae</taxon>
        <taxon>Sebaldella</taxon>
    </lineage>
</organism>
<dbReference type="GO" id="GO:0016616">
    <property type="term" value="F:oxidoreductase activity, acting on the CH-OH group of donors, NAD or NADP as acceptor"/>
    <property type="evidence" value="ECO:0007669"/>
    <property type="project" value="InterPro"/>
</dbReference>
<dbReference type="eggNOG" id="COG1063">
    <property type="taxonomic scope" value="Bacteria"/>
</dbReference>
<dbReference type="PANTHER" id="PTHR43161:SF9">
    <property type="entry name" value="SORBITOL DEHYDROGENASE"/>
    <property type="match status" value="1"/>
</dbReference>
<evidence type="ECO:0000256" key="3">
    <source>
        <dbReference type="ARBA" id="ARBA00022723"/>
    </source>
</evidence>
<comment type="cofactor">
    <cofactor evidence="1 6">
        <name>Zn(2+)</name>
        <dbReference type="ChEBI" id="CHEBI:29105"/>
    </cofactor>
</comment>
<dbReference type="InterPro" id="IPR013149">
    <property type="entry name" value="ADH-like_C"/>
</dbReference>
<dbReference type="Gene3D" id="3.40.50.720">
    <property type="entry name" value="NAD(P)-binding Rossmann-like Domain"/>
    <property type="match status" value="1"/>
</dbReference>
<dbReference type="STRING" id="526218.Sterm_3219"/>
<evidence type="ECO:0000313" key="8">
    <source>
        <dbReference type="EMBL" id="ACZ10060.1"/>
    </source>
</evidence>
<dbReference type="KEGG" id="str:Sterm_3219"/>
<sequence length="347" mass="37435">MENSKAILKVPGTMEIRPAEMPVLRDEDVLIKVEYVGICGSDVHGFESGPFIPPKDPNQEIGLGHECAGTVVGIGSKVKKFQIGDKVNIEPGVPCGKCRFCLEGKYNICPDVDFMATQPNYKGALTKYLSHPESFTYKLPDNMDTMEGALVEPAAVGIHAALLAGVTPGKKIVILGAGCIGLMTLQACKTMGAAEIVVVDVLKKRLEMAKKLGAMEVIDSSEADTVTECKRILGELGADIVFETAGVQVTAKLTPQIVMRGGKIMIVGTIPGETPIDFLKINREVSIQTVFRYANCYPTTIEAISSGKFDVKSMVTNIYGYEEVQKAFEESINNKKDIIKGVIKIAD</sequence>
<dbReference type="PANTHER" id="PTHR43161">
    <property type="entry name" value="SORBITOL DEHYDROGENASE"/>
    <property type="match status" value="1"/>
</dbReference>
<keyword evidence="5" id="KW-0560">Oxidoreductase</keyword>
<dbReference type="Pfam" id="PF08240">
    <property type="entry name" value="ADH_N"/>
    <property type="match status" value="1"/>
</dbReference>
<comment type="similarity">
    <text evidence="2 6">Belongs to the zinc-containing alcohol dehydrogenase family.</text>
</comment>
<evidence type="ECO:0000256" key="5">
    <source>
        <dbReference type="ARBA" id="ARBA00023002"/>
    </source>
</evidence>
<dbReference type="InterPro" id="IPR013154">
    <property type="entry name" value="ADH-like_N"/>
</dbReference>
<dbReference type="RefSeq" id="WP_012862642.1">
    <property type="nucleotide sequence ID" value="NC_013517.1"/>
</dbReference>
<dbReference type="Gene3D" id="3.90.180.10">
    <property type="entry name" value="Medium-chain alcohol dehydrogenases, catalytic domain"/>
    <property type="match status" value="1"/>
</dbReference>
<dbReference type="InterPro" id="IPR045306">
    <property type="entry name" value="SDH-like"/>
</dbReference>
<reference evidence="8 9" key="2">
    <citation type="journal article" date="2010" name="Stand. Genomic Sci.">
        <title>Complete genome sequence of Sebaldella termitidis type strain (NCTC 11300).</title>
        <authorList>
            <person name="Harmon-Smith M."/>
            <person name="Celia L."/>
            <person name="Chertkov O."/>
            <person name="Lapidus A."/>
            <person name="Copeland A."/>
            <person name="Glavina Del Rio T."/>
            <person name="Nolan M."/>
            <person name="Lucas S."/>
            <person name="Tice H."/>
            <person name="Cheng J.F."/>
            <person name="Han C."/>
            <person name="Detter J.C."/>
            <person name="Bruce D."/>
            <person name="Goodwin L."/>
            <person name="Pitluck S."/>
            <person name="Pati A."/>
            <person name="Liolios K."/>
            <person name="Ivanova N."/>
            <person name="Mavromatis K."/>
            <person name="Mikhailova N."/>
            <person name="Chen A."/>
            <person name="Palaniappan K."/>
            <person name="Land M."/>
            <person name="Hauser L."/>
            <person name="Chang Y.J."/>
            <person name="Jeffries C.D."/>
            <person name="Brettin T."/>
            <person name="Goker M."/>
            <person name="Beck B."/>
            <person name="Bristow J."/>
            <person name="Eisen J.A."/>
            <person name="Markowitz V."/>
            <person name="Hugenholtz P."/>
            <person name="Kyrpides N.C."/>
            <person name="Klenk H.P."/>
            <person name="Chen F."/>
        </authorList>
    </citation>
    <scope>NUCLEOTIDE SEQUENCE [LARGE SCALE GENOMIC DNA]</scope>
    <source>
        <strain evidence="9">ATCC 33386 / NCTC 11300</strain>
    </source>
</reference>
<proteinExistence type="inferred from homology"/>
<dbReference type="EMBL" id="CP001739">
    <property type="protein sequence ID" value="ACZ10060.1"/>
    <property type="molecule type" value="Genomic_DNA"/>
</dbReference>
<dbReference type="SMART" id="SM00829">
    <property type="entry name" value="PKS_ER"/>
    <property type="match status" value="1"/>
</dbReference>
<name>D1APM6_SEBTE</name>
<dbReference type="InterPro" id="IPR002328">
    <property type="entry name" value="ADH_Zn_CS"/>
</dbReference>
<dbReference type="GO" id="GO:0008270">
    <property type="term" value="F:zinc ion binding"/>
    <property type="evidence" value="ECO:0007669"/>
    <property type="project" value="InterPro"/>
</dbReference>
<keyword evidence="3 6" id="KW-0479">Metal-binding</keyword>
<accession>D1APM6</accession>
<dbReference type="InterPro" id="IPR011032">
    <property type="entry name" value="GroES-like_sf"/>
</dbReference>
<dbReference type="PROSITE" id="PS00059">
    <property type="entry name" value="ADH_ZINC"/>
    <property type="match status" value="1"/>
</dbReference>
<evidence type="ECO:0000256" key="2">
    <source>
        <dbReference type="ARBA" id="ARBA00008072"/>
    </source>
</evidence>
<evidence type="ECO:0000259" key="7">
    <source>
        <dbReference type="SMART" id="SM00829"/>
    </source>
</evidence>